<accession>A0A243WHJ8</accession>
<keyword evidence="1" id="KW-0732">Signal</keyword>
<sequence length="289" mass="31840">MFQPYHARVAWRFSFLLSALLLLMVACNNDDDDQVPEQVFSVKLTSNTTFGNILTDGAGNTLYYFTRDVAGTSACSGNCAAVWPIFYTTPADMKLGTGLKADDFATITRADGSLQTTYRGWPLYYYAPANSAGQNVREKPGETLGDQVANKTWFVVKPDYTVMLATTSVLDKSTNQTSTQNFLVDPQARTLYIFDRDNRLPTTLPTNCTGGCINAWPVFYTDKLVLPSSLKASDFGAITRTDGPNGTTRQHTTYKGIPLYYYTPDGTTRGKVEGHGVKTGQDPWYVANP</sequence>
<dbReference type="EMBL" id="MTSE01000002">
    <property type="protein sequence ID" value="OUJ75321.1"/>
    <property type="molecule type" value="Genomic_DNA"/>
</dbReference>
<dbReference type="AlphaFoldDB" id="A0A243WHJ8"/>
<dbReference type="OrthoDB" id="597632at2"/>
<dbReference type="GO" id="GO:0043448">
    <property type="term" value="P:alkane catabolic process"/>
    <property type="evidence" value="ECO:0007669"/>
    <property type="project" value="TreeGrafter"/>
</dbReference>
<evidence type="ECO:0000313" key="3">
    <source>
        <dbReference type="Proteomes" id="UP000194873"/>
    </source>
</evidence>
<name>A0A243WHJ8_9BACT</name>
<dbReference type="Proteomes" id="UP000194873">
    <property type="component" value="Unassembled WGS sequence"/>
</dbReference>
<comment type="caution">
    <text evidence="2">The sequence shown here is derived from an EMBL/GenBank/DDBJ whole genome shotgun (WGS) entry which is preliminary data.</text>
</comment>
<feature type="chain" id="PRO_5012444731" description="Lipoprotein" evidence="1">
    <location>
        <begin position="29"/>
        <end position="289"/>
    </location>
</feature>
<evidence type="ECO:0000313" key="2">
    <source>
        <dbReference type="EMBL" id="OUJ75321.1"/>
    </source>
</evidence>
<evidence type="ECO:0008006" key="4">
    <source>
        <dbReference type="Google" id="ProtNLM"/>
    </source>
</evidence>
<dbReference type="PANTHER" id="PTHR39335">
    <property type="entry name" value="BLL4220 PROTEIN"/>
    <property type="match status" value="1"/>
</dbReference>
<dbReference type="Pfam" id="PF03640">
    <property type="entry name" value="Lipoprotein_15"/>
    <property type="match status" value="2"/>
</dbReference>
<dbReference type="PANTHER" id="PTHR39335:SF1">
    <property type="entry name" value="BLL4220 PROTEIN"/>
    <property type="match status" value="1"/>
</dbReference>
<dbReference type="RefSeq" id="WP_086592865.1">
    <property type="nucleotide sequence ID" value="NZ_MTSE01000002.1"/>
</dbReference>
<gene>
    <name evidence="2" type="ORF">BXP70_04705</name>
</gene>
<proteinExistence type="predicted"/>
<keyword evidence="3" id="KW-1185">Reference proteome</keyword>
<organism evidence="2 3">
    <name type="scientific">Hymenobacter crusticola</name>
    <dbReference type="NCBI Taxonomy" id="1770526"/>
    <lineage>
        <taxon>Bacteria</taxon>
        <taxon>Pseudomonadati</taxon>
        <taxon>Bacteroidota</taxon>
        <taxon>Cytophagia</taxon>
        <taxon>Cytophagales</taxon>
        <taxon>Hymenobacteraceae</taxon>
        <taxon>Hymenobacter</taxon>
    </lineage>
</organism>
<feature type="signal peptide" evidence="1">
    <location>
        <begin position="1"/>
        <end position="28"/>
    </location>
</feature>
<dbReference type="InterPro" id="IPR005297">
    <property type="entry name" value="Lipoprotein_repeat"/>
</dbReference>
<protein>
    <recommendedName>
        <fullName evidence="4">Lipoprotein</fullName>
    </recommendedName>
</protein>
<reference evidence="2 3" key="1">
    <citation type="submission" date="2017-01" db="EMBL/GenBank/DDBJ databases">
        <title>A new Hymenobacter.</title>
        <authorList>
            <person name="Liang Y."/>
            <person name="Feng F."/>
        </authorList>
    </citation>
    <scope>NUCLEOTIDE SEQUENCE [LARGE SCALE GENOMIC DNA]</scope>
    <source>
        <strain evidence="2">MIMBbqt21</strain>
    </source>
</reference>
<evidence type="ECO:0000256" key="1">
    <source>
        <dbReference type="SAM" id="SignalP"/>
    </source>
</evidence>